<dbReference type="SUPFAM" id="SSF46785">
    <property type="entry name" value="Winged helix' DNA-binding domain"/>
    <property type="match status" value="1"/>
</dbReference>
<keyword evidence="4" id="KW-1185">Reference proteome</keyword>
<accession>A0A5S4HK93</accession>
<dbReference type="InterPro" id="IPR036390">
    <property type="entry name" value="WH_DNA-bd_sf"/>
</dbReference>
<proteinExistence type="predicted"/>
<dbReference type="AlphaFoldDB" id="A0A5S4HK93"/>
<dbReference type="PANTHER" id="PTHR33169">
    <property type="entry name" value="PADR-FAMILY TRANSCRIPTIONAL REGULATOR"/>
    <property type="match status" value="1"/>
</dbReference>
<dbReference type="Gene3D" id="1.10.10.10">
    <property type="entry name" value="Winged helix-like DNA-binding domain superfamily/Winged helix DNA-binding domain"/>
    <property type="match status" value="1"/>
</dbReference>
<dbReference type="Proteomes" id="UP000305238">
    <property type="component" value="Unassembled WGS sequence"/>
</dbReference>
<name>A0A5S4HK93_9ACTN</name>
<gene>
    <name evidence="3" type="ORF">ETD96_04730</name>
</gene>
<sequence>MAKRRKVGNLLGLAVLSTVSAKPMHPYEMAAVMRARGKDRDMDIKWGSLYTVVGNLEKHGFLAVEGSVREGARPERTVYRITDAGAAELADWVRELIAVPEREVPRFEAGLSVLGALGPDEVAVLLRRRLDALERQIAADEEGLATAEVPRIFLIEEEYDLAIRRAEAAWVRGFLAEIEDGTLPHLDMWRAFHRTGELPPEIAEMAERGAPQE</sequence>
<reference evidence="3 4" key="1">
    <citation type="submission" date="2019-05" db="EMBL/GenBank/DDBJ databases">
        <title>Draft genome sequence of Actinomadura geliboluensis A8036.</title>
        <authorList>
            <person name="Saricaoglu S."/>
            <person name="Isik K."/>
        </authorList>
    </citation>
    <scope>NUCLEOTIDE SEQUENCE [LARGE SCALE GENOMIC DNA]</scope>
    <source>
        <strain evidence="3 4">A8036</strain>
    </source>
</reference>
<evidence type="ECO:0000313" key="4">
    <source>
        <dbReference type="Proteomes" id="UP000305238"/>
    </source>
</evidence>
<dbReference type="InterPro" id="IPR005149">
    <property type="entry name" value="Tscrpt_reg_PadR_N"/>
</dbReference>
<dbReference type="InterPro" id="IPR052509">
    <property type="entry name" value="Metal_resp_DNA-bind_regulator"/>
</dbReference>
<dbReference type="PANTHER" id="PTHR33169:SF27">
    <property type="entry name" value="TRANSCRIPTIONAL REGULATOR PADR FAMILY PROTEIN"/>
    <property type="match status" value="1"/>
</dbReference>
<dbReference type="InterPro" id="IPR036388">
    <property type="entry name" value="WH-like_DNA-bd_sf"/>
</dbReference>
<keyword evidence="1" id="KW-0732">Signal</keyword>
<evidence type="ECO:0000313" key="3">
    <source>
        <dbReference type="EMBL" id="TMR41590.1"/>
    </source>
</evidence>
<organism evidence="3 4">
    <name type="scientific">Actinomadura geliboluensis</name>
    <dbReference type="NCBI Taxonomy" id="882440"/>
    <lineage>
        <taxon>Bacteria</taxon>
        <taxon>Bacillati</taxon>
        <taxon>Actinomycetota</taxon>
        <taxon>Actinomycetes</taxon>
        <taxon>Streptosporangiales</taxon>
        <taxon>Thermomonosporaceae</taxon>
        <taxon>Actinomadura</taxon>
    </lineage>
</organism>
<dbReference type="Pfam" id="PF03551">
    <property type="entry name" value="PadR"/>
    <property type="match status" value="1"/>
</dbReference>
<evidence type="ECO:0000259" key="2">
    <source>
        <dbReference type="Pfam" id="PF03551"/>
    </source>
</evidence>
<comment type="caution">
    <text evidence="3">The sequence shown here is derived from an EMBL/GenBank/DDBJ whole genome shotgun (WGS) entry which is preliminary data.</text>
</comment>
<evidence type="ECO:0000256" key="1">
    <source>
        <dbReference type="SAM" id="SignalP"/>
    </source>
</evidence>
<dbReference type="EMBL" id="VCKZ01000018">
    <property type="protein sequence ID" value="TMR41590.1"/>
    <property type="molecule type" value="Genomic_DNA"/>
</dbReference>
<feature type="domain" description="Transcription regulator PadR N-terminal" evidence="2">
    <location>
        <begin position="15"/>
        <end position="90"/>
    </location>
</feature>
<protein>
    <submittedName>
        <fullName evidence="3">PadR family transcriptional regulator</fullName>
    </submittedName>
</protein>
<feature type="chain" id="PRO_5024406631" evidence="1">
    <location>
        <begin position="22"/>
        <end position="213"/>
    </location>
</feature>
<feature type="signal peptide" evidence="1">
    <location>
        <begin position="1"/>
        <end position="21"/>
    </location>
</feature>
<dbReference type="RefSeq" id="WP_138634629.1">
    <property type="nucleotide sequence ID" value="NZ_VCKZ01000018.1"/>
</dbReference>
<dbReference type="OrthoDB" id="8443918at2"/>